<evidence type="ECO:0000313" key="7">
    <source>
        <dbReference type="Proteomes" id="UP001238334"/>
    </source>
</evidence>
<dbReference type="PANTHER" id="PTHR30427">
    <property type="entry name" value="TRANSCRIPTIONAL ACTIVATOR PROTEIN LYSR"/>
    <property type="match status" value="1"/>
</dbReference>
<evidence type="ECO:0000256" key="2">
    <source>
        <dbReference type="ARBA" id="ARBA00023015"/>
    </source>
</evidence>
<dbReference type="PRINTS" id="PR00039">
    <property type="entry name" value="HTHLYSR"/>
</dbReference>
<dbReference type="InterPro" id="IPR036388">
    <property type="entry name" value="WH-like_DNA-bd_sf"/>
</dbReference>
<proteinExistence type="inferred from homology"/>
<sequence length="309" mass="33432">MDSRIGLRQLRAFHAVMTTGNVTAAAQQLNLTQPAVSKQLAALEQSLGITLFHRKSGSATSATREGIAFFKASETTISGLEDLPMIARDIATNSQRRLRIAATPPIINSRPMMQAIKNFRRDYEDIQISFEARARIDIEDWVLRRQVDFAVALLPASAPGLSARKLVDTSAVVAMAPDHVLSGEDVLTPETVKGHQVILPSRQLLRCRIEAALKTSGESLQVGMEASSSLMCCHMAASGLGVAICDPFSPSTFAQSLLTVRAWQPEVPLSYGALMPKDVDLSSPACRFLDLLEESFSMPLQSGLPRASA</sequence>
<dbReference type="Proteomes" id="UP001238334">
    <property type="component" value="Chromosome"/>
</dbReference>
<accession>A0A9Y2L1Q0</accession>
<dbReference type="SUPFAM" id="SSF46785">
    <property type="entry name" value="Winged helix' DNA-binding domain"/>
    <property type="match status" value="1"/>
</dbReference>
<dbReference type="Pfam" id="PF00126">
    <property type="entry name" value="HTH_1"/>
    <property type="match status" value="1"/>
</dbReference>
<evidence type="ECO:0000313" key="6">
    <source>
        <dbReference type="EMBL" id="WIY27086.1"/>
    </source>
</evidence>
<dbReference type="Pfam" id="PF03466">
    <property type="entry name" value="LysR_substrate"/>
    <property type="match status" value="1"/>
</dbReference>
<gene>
    <name evidence="6" type="ORF">QPJ95_09340</name>
</gene>
<keyword evidence="4" id="KW-0804">Transcription</keyword>
<dbReference type="PANTHER" id="PTHR30427:SF1">
    <property type="entry name" value="TRANSCRIPTIONAL ACTIVATOR PROTEIN LYSR"/>
    <property type="match status" value="1"/>
</dbReference>
<dbReference type="Gene3D" id="3.40.190.290">
    <property type="match status" value="1"/>
</dbReference>
<dbReference type="InterPro" id="IPR036390">
    <property type="entry name" value="WH_DNA-bd_sf"/>
</dbReference>
<dbReference type="GO" id="GO:0003700">
    <property type="term" value="F:DNA-binding transcription factor activity"/>
    <property type="evidence" value="ECO:0007669"/>
    <property type="project" value="InterPro"/>
</dbReference>
<evidence type="ECO:0000259" key="5">
    <source>
        <dbReference type="PROSITE" id="PS50931"/>
    </source>
</evidence>
<dbReference type="InterPro" id="IPR000847">
    <property type="entry name" value="LysR_HTH_N"/>
</dbReference>
<evidence type="ECO:0000256" key="1">
    <source>
        <dbReference type="ARBA" id="ARBA00009437"/>
    </source>
</evidence>
<evidence type="ECO:0000256" key="3">
    <source>
        <dbReference type="ARBA" id="ARBA00023125"/>
    </source>
</evidence>
<dbReference type="PROSITE" id="PS50931">
    <property type="entry name" value="HTH_LYSR"/>
    <property type="match status" value="1"/>
</dbReference>
<keyword evidence="7" id="KW-1185">Reference proteome</keyword>
<evidence type="ECO:0000256" key="4">
    <source>
        <dbReference type="ARBA" id="ARBA00023163"/>
    </source>
</evidence>
<feature type="domain" description="HTH lysR-type" evidence="5">
    <location>
        <begin position="5"/>
        <end position="60"/>
    </location>
</feature>
<reference evidence="6 7" key="1">
    <citation type="submission" date="2023-06" db="EMBL/GenBank/DDBJ databases">
        <title>Parasedimentitalea psychrophila sp. nov., a psychrophilic bacterium isolated from deep-sea sediment.</title>
        <authorList>
            <person name="Li A."/>
        </authorList>
    </citation>
    <scope>NUCLEOTIDE SEQUENCE [LARGE SCALE GENOMIC DNA]</scope>
    <source>
        <strain evidence="6 7">QS115</strain>
    </source>
</reference>
<dbReference type="AlphaFoldDB" id="A0A9Y2L1Q0"/>
<dbReference type="RefSeq" id="WP_270920641.1">
    <property type="nucleotide sequence ID" value="NZ_CP127247.1"/>
</dbReference>
<dbReference type="SUPFAM" id="SSF53850">
    <property type="entry name" value="Periplasmic binding protein-like II"/>
    <property type="match status" value="1"/>
</dbReference>
<dbReference type="Gene3D" id="1.10.10.10">
    <property type="entry name" value="Winged helix-like DNA-binding domain superfamily/Winged helix DNA-binding domain"/>
    <property type="match status" value="1"/>
</dbReference>
<name>A0A9Y2L1Q0_9RHOB</name>
<protein>
    <submittedName>
        <fullName evidence="6">LysR family transcriptional regulator</fullName>
    </submittedName>
</protein>
<dbReference type="EMBL" id="CP127247">
    <property type="protein sequence ID" value="WIY27086.1"/>
    <property type="molecule type" value="Genomic_DNA"/>
</dbReference>
<dbReference type="InterPro" id="IPR005119">
    <property type="entry name" value="LysR_subst-bd"/>
</dbReference>
<dbReference type="GO" id="GO:0010628">
    <property type="term" value="P:positive regulation of gene expression"/>
    <property type="evidence" value="ECO:0007669"/>
    <property type="project" value="TreeGrafter"/>
</dbReference>
<comment type="similarity">
    <text evidence="1">Belongs to the LysR transcriptional regulatory family.</text>
</comment>
<keyword evidence="3" id="KW-0238">DNA-binding</keyword>
<dbReference type="KEGG" id="ppso:QPJ95_09340"/>
<keyword evidence="2" id="KW-0805">Transcription regulation</keyword>
<organism evidence="6 7">
    <name type="scientific">Parasedimentitalea psychrophila</name>
    <dbReference type="NCBI Taxonomy" id="2997337"/>
    <lineage>
        <taxon>Bacteria</taxon>
        <taxon>Pseudomonadati</taxon>
        <taxon>Pseudomonadota</taxon>
        <taxon>Alphaproteobacteria</taxon>
        <taxon>Rhodobacterales</taxon>
        <taxon>Paracoccaceae</taxon>
        <taxon>Parasedimentitalea</taxon>
    </lineage>
</organism>
<dbReference type="GO" id="GO:0043565">
    <property type="term" value="F:sequence-specific DNA binding"/>
    <property type="evidence" value="ECO:0007669"/>
    <property type="project" value="TreeGrafter"/>
</dbReference>